<dbReference type="EMBL" id="BRXS01000003">
    <property type="protein sequence ID" value="GLC25785.1"/>
    <property type="molecule type" value="Genomic_DNA"/>
</dbReference>
<keyword evidence="6" id="KW-0732">Signal</keyword>
<comment type="similarity">
    <text evidence="1">Belongs to the peptidase C40 family.</text>
</comment>
<keyword evidence="4" id="KW-0788">Thiol protease</keyword>
<feature type="signal peptide" evidence="6">
    <location>
        <begin position="1"/>
        <end position="26"/>
    </location>
</feature>
<proteinExistence type="inferred from homology"/>
<dbReference type="AlphaFoldDB" id="A0AA37QG45"/>
<dbReference type="Gene3D" id="3.90.1720.10">
    <property type="entry name" value="endopeptidase domain like (from Nostoc punctiforme)"/>
    <property type="match status" value="1"/>
</dbReference>
<feature type="region of interest" description="Disordered" evidence="5">
    <location>
        <begin position="30"/>
        <end position="60"/>
    </location>
</feature>
<dbReference type="PROSITE" id="PS51935">
    <property type="entry name" value="NLPC_P60"/>
    <property type="match status" value="1"/>
</dbReference>
<evidence type="ECO:0000313" key="9">
    <source>
        <dbReference type="Proteomes" id="UP001161325"/>
    </source>
</evidence>
<feature type="domain" description="NlpC/P60" evidence="7">
    <location>
        <begin position="58"/>
        <end position="186"/>
    </location>
</feature>
<dbReference type="SUPFAM" id="SSF54001">
    <property type="entry name" value="Cysteine proteinases"/>
    <property type="match status" value="1"/>
</dbReference>
<dbReference type="InterPro" id="IPR038765">
    <property type="entry name" value="Papain-like_cys_pep_sf"/>
</dbReference>
<feature type="compositionally biased region" description="Low complexity" evidence="5">
    <location>
        <begin position="48"/>
        <end position="60"/>
    </location>
</feature>
<organism evidence="8 9">
    <name type="scientific">Roseisolibacter agri</name>
    <dbReference type="NCBI Taxonomy" id="2014610"/>
    <lineage>
        <taxon>Bacteria</taxon>
        <taxon>Pseudomonadati</taxon>
        <taxon>Gemmatimonadota</taxon>
        <taxon>Gemmatimonadia</taxon>
        <taxon>Gemmatimonadales</taxon>
        <taxon>Gemmatimonadaceae</taxon>
        <taxon>Roseisolibacter</taxon>
    </lineage>
</organism>
<reference evidence="8" key="1">
    <citation type="submission" date="2022-08" db="EMBL/GenBank/DDBJ databases">
        <title>Draft genome sequencing of Roseisolibacter agri AW1220.</title>
        <authorList>
            <person name="Tobiishi Y."/>
            <person name="Tonouchi A."/>
        </authorList>
    </citation>
    <scope>NUCLEOTIDE SEQUENCE</scope>
    <source>
        <strain evidence="8">AW1220</strain>
    </source>
</reference>
<dbReference type="Proteomes" id="UP001161325">
    <property type="component" value="Unassembled WGS sequence"/>
</dbReference>
<dbReference type="GO" id="GO:0008234">
    <property type="term" value="F:cysteine-type peptidase activity"/>
    <property type="evidence" value="ECO:0007669"/>
    <property type="project" value="UniProtKB-KW"/>
</dbReference>
<protein>
    <recommendedName>
        <fullName evidence="7">NlpC/P60 domain-containing protein</fullName>
    </recommendedName>
</protein>
<keyword evidence="2" id="KW-0645">Protease</keyword>
<dbReference type="RefSeq" id="WP_284350244.1">
    <property type="nucleotide sequence ID" value="NZ_BRXS01000003.1"/>
</dbReference>
<gene>
    <name evidence="8" type="ORF">rosag_22980</name>
</gene>
<evidence type="ECO:0000256" key="2">
    <source>
        <dbReference type="ARBA" id="ARBA00022670"/>
    </source>
</evidence>
<sequence length="216" mass="23033">MSSRIPSVRAAALSCALAVVSGGCTMSVGGVPITLPDPTREPSRRAPSRTPAPTTTGTAAPARVLRLADDYLGVKYRWGGTSPRTGFDCSGYVQYVYDREGVRLPRTSRQQAVAGTRRPTRWDAAGPGDLVMFANPGEAISHVAFYAGNGRILHSSSSGGGVRYDDLDTKRGRWYRERLVAVRRVSSSGPAIARGLLEELGLANVPLDPPDRAPKP</sequence>
<dbReference type="InterPro" id="IPR051202">
    <property type="entry name" value="Peptidase_C40"/>
</dbReference>
<comment type="caution">
    <text evidence="8">The sequence shown here is derived from an EMBL/GenBank/DDBJ whole genome shotgun (WGS) entry which is preliminary data.</text>
</comment>
<dbReference type="PROSITE" id="PS51257">
    <property type="entry name" value="PROKAR_LIPOPROTEIN"/>
    <property type="match status" value="1"/>
</dbReference>
<feature type="chain" id="PRO_5041304079" description="NlpC/P60 domain-containing protein" evidence="6">
    <location>
        <begin position="27"/>
        <end position="216"/>
    </location>
</feature>
<accession>A0AA37QG45</accession>
<keyword evidence="3" id="KW-0378">Hydrolase</keyword>
<evidence type="ECO:0000256" key="6">
    <source>
        <dbReference type="SAM" id="SignalP"/>
    </source>
</evidence>
<dbReference type="Pfam" id="PF00877">
    <property type="entry name" value="NLPC_P60"/>
    <property type="match status" value="1"/>
</dbReference>
<dbReference type="PANTHER" id="PTHR47053:SF1">
    <property type="entry name" value="MUREIN DD-ENDOPEPTIDASE MEPH-RELATED"/>
    <property type="match status" value="1"/>
</dbReference>
<name>A0AA37QG45_9BACT</name>
<evidence type="ECO:0000256" key="1">
    <source>
        <dbReference type="ARBA" id="ARBA00007074"/>
    </source>
</evidence>
<dbReference type="PANTHER" id="PTHR47053">
    <property type="entry name" value="MUREIN DD-ENDOPEPTIDASE MEPH-RELATED"/>
    <property type="match status" value="1"/>
</dbReference>
<evidence type="ECO:0000256" key="3">
    <source>
        <dbReference type="ARBA" id="ARBA00022801"/>
    </source>
</evidence>
<evidence type="ECO:0000313" key="8">
    <source>
        <dbReference type="EMBL" id="GLC25785.1"/>
    </source>
</evidence>
<evidence type="ECO:0000256" key="4">
    <source>
        <dbReference type="ARBA" id="ARBA00022807"/>
    </source>
</evidence>
<dbReference type="InterPro" id="IPR000064">
    <property type="entry name" value="NLP_P60_dom"/>
</dbReference>
<evidence type="ECO:0000256" key="5">
    <source>
        <dbReference type="SAM" id="MobiDB-lite"/>
    </source>
</evidence>
<keyword evidence="9" id="KW-1185">Reference proteome</keyword>
<dbReference type="GO" id="GO:0006508">
    <property type="term" value="P:proteolysis"/>
    <property type="evidence" value="ECO:0007669"/>
    <property type="project" value="UniProtKB-KW"/>
</dbReference>
<evidence type="ECO:0000259" key="7">
    <source>
        <dbReference type="PROSITE" id="PS51935"/>
    </source>
</evidence>